<keyword evidence="4" id="KW-1185">Reference proteome</keyword>
<dbReference type="Proteomes" id="UP000190989">
    <property type="component" value="Unassembled WGS sequence"/>
</dbReference>
<reference evidence="4" key="1">
    <citation type="submission" date="2017-02" db="EMBL/GenBank/DDBJ databases">
        <authorList>
            <person name="Varghese N."/>
            <person name="Submissions S."/>
        </authorList>
    </citation>
    <scope>NUCLEOTIDE SEQUENCE [LARGE SCALE GENOMIC DNA]</scope>
    <source>
        <strain evidence="4">SM117</strain>
    </source>
</reference>
<sequence length="292" mass="33276">MMQWPHSADRVEVGSRIIVDSQIHLWPPKSKDRPWSEGRGQLYPSFSLGRYLDLAQGSGVHRALIIPPAVDATRIDYAKTALAHFPERFRIVAFVEPHLPEQEILFQDWKNDKDILAIRSSILDGRQDILHNGSTDWLWAAAERYHLPLMFAQTSQLETIETIVERHPDLILILDHFGLSEATIRKGLAASTINAAVSLAKYPNVSVKLSSSAALSTQAYPWHDLDDYIYRLVEAYGPQRCYWGSDITASLSKSDATYRQRVTHFTDELGFLSEEDKDWIMGRALMERLGWD</sequence>
<dbReference type="EMBL" id="FVZE01000022">
    <property type="protein sequence ID" value="SLK12811.1"/>
    <property type="molecule type" value="Genomic_DNA"/>
</dbReference>
<evidence type="ECO:0000256" key="1">
    <source>
        <dbReference type="ARBA" id="ARBA00038310"/>
    </source>
</evidence>
<feature type="domain" description="Amidohydrolase-related" evidence="2">
    <location>
        <begin position="19"/>
        <end position="282"/>
    </location>
</feature>
<dbReference type="InterPro" id="IPR006680">
    <property type="entry name" value="Amidohydro-rel"/>
</dbReference>
<dbReference type="RefSeq" id="WP_079732105.1">
    <property type="nucleotide sequence ID" value="NZ_FVZE01000022.1"/>
</dbReference>
<proteinExistence type="inferred from homology"/>
<dbReference type="GO" id="GO:0016787">
    <property type="term" value="F:hydrolase activity"/>
    <property type="evidence" value="ECO:0007669"/>
    <property type="project" value="UniProtKB-KW"/>
</dbReference>
<evidence type="ECO:0000259" key="2">
    <source>
        <dbReference type="Pfam" id="PF04909"/>
    </source>
</evidence>
<keyword evidence="3" id="KW-0378">Hydrolase</keyword>
<dbReference type="InterPro" id="IPR052350">
    <property type="entry name" value="Metallo-dep_Lactonases"/>
</dbReference>
<gene>
    <name evidence="3" type="ORF">SAMN06295987_1229</name>
</gene>
<organism evidence="3 4">
    <name type="scientific">Novosphingobium mathurense</name>
    <dbReference type="NCBI Taxonomy" id="428990"/>
    <lineage>
        <taxon>Bacteria</taxon>
        <taxon>Pseudomonadati</taxon>
        <taxon>Pseudomonadota</taxon>
        <taxon>Alphaproteobacteria</taxon>
        <taxon>Sphingomonadales</taxon>
        <taxon>Sphingomonadaceae</taxon>
        <taxon>Novosphingobium</taxon>
    </lineage>
</organism>
<accession>A0A1U6IXT5</accession>
<dbReference type="STRING" id="428990.SAMN06295987_1229"/>
<evidence type="ECO:0000313" key="4">
    <source>
        <dbReference type="Proteomes" id="UP000190989"/>
    </source>
</evidence>
<protein>
    <submittedName>
        <fullName evidence="3">Predicted metal-dependent hydrolase, TIM-barrel fold</fullName>
    </submittedName>
</protein>
<dbReference type="Gene3D" id="3.20.20.140">
    <property type="entry name" value="Metal-dependent hydrolases"/>
    <property type="match status" value="1"/>
</dbReference>
<dbReference type="SUPFAM" id="SSF51556">
    <property type="entry name" value="Metallo-dependent hydrolases"/>
    <property type="match status" value="1"/>
</dbReference>
<dbReference type="AlphaFoldDB" id="A0A1U6IXT5"/>
<dbReference type="PANTHER" id="PTHR43569">
    <property type="entry name" value="AMIDOHYDROLASE"/>
    <property type="match status" value="1"/>
</dbReference>
<dbReference type="InterPro" id="IPR032466">
    <property type="entry name" value="Metal_Hydrolase"/>
</dbReference>
<dbReference type="PANTHER" id="PTHR43569:SF2">
    <property type="entry name" value="AMIDOHYDROLASE-RELATED DOMAIN-CONTAINING PROTEIN"/>
    <property type="match status" value="1"/>
</dbReference>
<evidence type="ECO:0000313" key="3">
    <source>
        <dbReference type="EMBL" id="SLK12811.1"/>
    </source>
</evidence>
<dbReference type="Pfam" id="PF04909">
    <property type="entry name" value="Amidohydro_2"/>
    <property type="match status" value="1"/>
</dbReference>
<comment type="similarity">
    <text evidence="1">Belongs to the metallo-dependent hydrolases superfamily.</text>
</comment>
<name>A0A1U6IXT5_9SPHN</name>